<reference evidence="1" key="1">
    <citation type="journal article" date="2018" name="Genome Biol.">
        <title>SKESA: strategic k-mer extension for scrupulous assemblies.</title>
        <authorList>
            <person name="Souvorov A."/>
            <person name="Agarwala R."/>
            <person name="Lipman D.J."/>
        </authorList>
    </citation>
    <scope>NUCLEOTIDE SEQUENCE</scope>
    <source>
        <strain evidence="1">R404</strain>
    </source>
</reference>
<dbReference type="EMBL" id="DACSEO010000153">
    <property type="protein sequence ID" value="HAT1685153.1"/>
    <property type="molecule type" value="Genomic_DNA"/>
</dbReference>
<accession>A0AAN5LE71</accession>
<protein>
    <submittedName>
        <fullName evidence="1">Uncharacterized protein</fullName>
    </submittedName>
</protein>
<dbReference type="AlphaFoldDB" id="A0AAN5LE71"/>
<evidence type="ECO:0000313" key="1">
    <source>
        <dbReference type="EMBL" id="HAT1685153.1"/>
    </source>
</evidence>
<gene>
    <name evidence="1" type="ORF">I8Y21_005986</name>
</gene>
<name>A0AAN5LE71_KLEOX</name>
<organism evidence="1 2">
    <name type="scientific">Klebsiella oxytoca</name>
    <dbReference type="NCBI Taxonomy" id="571"/>
    <lineage>
        <taxon>Bacteria</taxon>
        <taxon>Pseudomonadati</taxon>
        <taxon>Pseudomonadota</taxon>
        <taxon>Gammaproteobacteria</taxon>
        <taxon>Enterobacterales</taxon>
        <taxon>Enterobacteriaceae</taxon>
        <taxon>Klebsiella/Raoultella group</taxon>
        <taxon>Klebsiella</taxon>
    </lineage>
</organism>
<reference evidence="1" key="2">
    <citation type="submission" date="2020-11" db="EMBL/GenBank/DDBJ databases">
        <authorList>
            <consortium name="NCBI Pathogen Detection Project"/>
        </authorList>
    </citation>
    <scope>NUCLEOTIDE SEQUENCE</scope>
    <source>
        <strain evidence="1">R404</strain>
    </source>
</reference>
<dbReference type="Proteomes" id="UP000856143">
    <property type="component" value="Unassembled WGS sequence"/>
</dbReference>
<feature type="non-terminal residue" evidence="1">
    <location>
        <position position="154"/>
    </location>
</feature>
<proteinExistence type="predicted"/>
<sequence>MNLSMYSEIKTIVSDAINLRDEQKLAEVKAVLLEKVTRAQEQYVDLYEKHIQLLQERSALESVANEISQYELHLLSKKSGFWAYRFITDDEARLHYICQTCWDSTHKKQVLRINDVEFCECPVCGHDKGVYLNGRPDVPVRSSHSRIMPDLLKR</sequence>
<evidence type="ECO:0000313" key="2">
    <source>
        <dbReference type="Proteomes" id="UP000856143"/>
    </source>
</evidence>
<comment type="caution">
    <text evidence="1">The sequence shown here is derived from an EMBL/GenBank/DDBJ whole genome shotgun (WGS) entry which is preliminary data.</text>
</comment>